<evidence type="ECO:0000256" key="1">
    <source>
        <dbReference type="ARBA" id="ARBA00004202"/>
    </source>
</evidence>
<comment type="pathway">
    <text evidence="2">Protein modification; protein glycosylation.</text>
</comment>
<dbReference type="PANTHER" id="PTHR12526:SF629">
    <property type="entry name" value="TEICHURONIC ACID BIOSYNTHESIS GLYCOSYLTRANSFERASE TUAH-RELATED"/>
    <property type="match status" value="1"/>
</dbReference>
<dbReference type="PANTHER" id="PTHR12526">
    <property type="entry name" value="GLYCOSYLTRANSFERASE"/>
    <property type="match status" value="1"/>
</dbReference>
<evidence type="ECO:0000259" key="11">
    <source>
        <dbReference type="Pfam" id="PF22145"/>
    </source>
</evidence>
<dbReference type="GO" id="GO:0016757">
    <property type="term" value="F:glycosyltransferase activity"/>
    <property type="evidence" value="ECO:0007669"/>
    <property type="project" value="UniProtKB-KW"/>
</dbReference>
<feature type="domain" description="GtfA extended beta-sheet meander" evidence="11">
    <location>
        <begin position="113"/>
        <end position="191"/>
    </location>
</feature>
<dbReference type="GO" id="GO:0005886">
    <property type="term" value="C:plasma membrane"/>
    <property type="evidence" value="ECO:0007669"/>
    <property type="project" value="UniProtKB-SubCell"/>
</dbReference>
<keyword evidence="6" id="KW-0328">Glycosyltransferase</keyword>
<keyword evidence="8" id="KW-0547">Nucleotide-binding</keyword>
<protein>
    <submittedName>
        <fullName evidence="12">Glycosyltransferase</fullName>
    </submittedName>
</protein>
<dbReference type="EMBL" id="AZEQ01000025">
    <property type="protein sequence ID" value="KRL23928.1"/>
    <property type="molecule type" value="Genomic_DNA"/>
</dbReference>
<dbReference type="FunFam" id="3.40.50.2000:FF:000196">
    <property type="entry name" value="UDP-N-acetylglucosamine--peptide N-acetylglucosaminyltransferase GtfA subunit"/>
    <property type="match status" value="1"/>
</dbReference>
<keyword evidence="4" id="KW-1003">Cell membrane</keyword>
<evidence type="ECO:0000256" key="8">
    <source>
        <dbReference type="ARBA" id="ARBA00022741"/>
    </source>
</evidence>
<evidence type="ECO:0000256" key="7">
    <source>
        <dbReference type="ARBA" id="ARBA00022679"/>
    </source>
</evidence>
<evidence type="ECO:0000256" key="6">
    <source>
        <dbReference type="ARBA" id="ARBA00022676"/>
    </source>
</evidence>
<comment type="similarity">
    <text evidence="3">Belongs to the glycosyltransferase group 1 family. Glycosyltransferase 4 subfamily.</text>
</comment>
<dbReference type="NCBIfam" id="TIGR02918">
    <property type="entry name" value="accessory Sec system glycosyltransferase GtfA"/>
    <property type="match status" value="1"/>
</dbReference>
<evidence type="ECO:0000256" key="3">
    <source>
        <dbReference type="ARBA" id="ARBA00009481"/>
    </source>
</evidence>
<dbReference type="AlphaFoldDB" id="A0A0R1P6B6"/>
<dbReference type="SUPFAM" id="SSF53756">
    <property type="entry name" value="UDP-Glycosyltransferase/glycogen phosphorylase"/>
    <property type="match status" value="1"/>
</dbReference>
<name>A0A0R1P6B6_LIMMU</name>
<dbReference type="Pfam" id="PF13692">
    <property type="entry name" value="Glyco_trans_1_4"/>
    <property type="match status" value="1"/>
</dbReference>
<proteinExistence type="inferred from homology"/>
<dbReference type="GO" id="GO:0017122">
    <property type="term" value="C:protein N-acetylglucosaminyltransferase complex"/>
    <property type="evidence" value="ECO:0007669"/>
    <property type="project" value="UniProtKB-ARBA"/>
</dbReference>
<dbReference type="Pfam" id="PF22145">
    <property type="entry name" value="GtfA_EBD"/>
    <property type="match status" value="1"/>
</dbReference>
<evidence type="ECO:0000256" key="4">
    <source>
        <dbReference type="ARBA" id="ARBA00022475"/>
    </source>
</evidence>
<dbReference type="InterPro" id="IPR054396">
    <property type="entry name" value="GtfA_EBD"/>
</dbReference>
<dbReference type="GO" id="GO:0000166">
    <property type="term" value="F:nucleotide binding"/>
    <property type="evidence" value="ECO:0007669"/>
    <property type="project" value="UniProtKB-KW"/>
</dbReference>
<reference evidence="12 13" key="1">
    <citation type="journal article" date="2015" name="Genome Announc.">
        <title>Expanding the biotechnology potential of lactobacilli through comparative genomics of 213 strains and associated genera.</title>
        <authorList>
            <person name="Sun Z."/>
            <person name="Harris H.M."/>
            <person name="McCann A."/>
            <person name="Guo C."/>
            <person name="Argimon S."/>
            <person name="Zhang W."/>
            <person name="Yang X."/>
            <person name="Jeffery I.B."/>
            <person name="Cooney J.C."/>
            <person name="Kagawa T.F."/>
            <person name="Liu W."/>
            <person name="Song Y."/>
            <person name="Salvetti E."/>
            <person name="Wrobel A."/>
            <person name="Rasinkangas P."/>
            <person name="Parkhill J."/>
            <person name="Rea M.C."/>
            <person name="O'Sullivan O."/>
            <person name="Ritari J."/>
            <person name="Douillard F.P."/>
            <person name="Paul Ross R."/>
            <person name="Yang R."/>
            <person name="Briner A.E."/>
            <person name="Felis G.E."/>
            <person name="de Vos W.M."/>
            <person name="Barrangou R."/>
            <person name="Klaenhammer T.R."/>
            <person name="Caufield P.W."/>
            <person name="Cui Y."/>
            <person name="Zhang H."/>
            <person name="O'Toole P.W."/>
        </authorList>
    </citation>
    <scope>NUCLEOTIDE SEQUENCE [LARGE SCALE GENOMIC DNA]</scope>
    <source>
        <strain evidence="12 13">DSM 13345</strain>
    </source>
</reference>
<evidence type="ECO:0000256" key="9">
    <source>
        <dbReference type="ARBA" id="ARBA00023136"/>
    </source>
</evidence>
<comment type="caution">
    <text evidence="12">The sequence shown here is derived from an EMBL/GenBank/DDBJ whole genome shotgun (WGS) entry which is preliminary data.</text>
</comment>
<keyword evidence="9" id="KW-0472">Membrane</keyword>
<dbReference type="Proteomes" id="UP000050901">
    <property type="component" value="Unassembled WGS sequence"/>
</dbReference>
<accession>A0A0R1P6B6</accession>
<dbReference type="RefSeq" id="WP_056968703.1">
    <property type="nucleotide sequence ID" value="NZ_AZEQ01000025.1"/>
</dbReference>
<evidence type="ECO:0000256" key="2">
    <source>
        <dbReference type="ARBA" id="ARBA00004922"/>
    </source>
</evidence>
<gene>
    <name evidence="12" type="ORF">FC47_GL001171</name>
</gene>
<comment type="catalytic activity">
    <reaction evidence="10">
        <text>L-seryl-[protein] + UDP-N-acetyl-alpha-D-glucosamine = 3-O-[N-acetyl-alpha-D-glucosaminyl]-L-seryl-[protein] + UDP + H(+)</text>
        <dbReference type="Rhea" id="RHEA:59872"/>
        <dbReference type="Rhea" id="RHEA-COMP:9863"/>
        <dbReference type="Rhea" id="RHEA-COMP:15471"/>
        <dbReference type="ChEBI" id="CHEBI:15378"/>
        <dbReference type="ChEBI" id="CHEBI:29999"/>
        <dbReference type="ChEBI" id="CHEBI:57705"/>
        <dbReference type="ChEBI" id="CHEBI:58223"/>
        <dbReference type="ChEBI" id="CHEBI:143279"/>
    </reaction>
</comment>
<evidence type="ECO:0000256" key="5">
    <source>
        <dbReference type="ARBA" id="ARBA00022490"/>
    </source>
</evidence>
<dbReference type="InterPro" id="IPR014267">
    <property type="entry name" value="GtfA"/>
</dbReference>
<sequence length="509" mass="58524">MTVYNVNLGIGWASSGVEYAQAYRAKVFEQAGIAARFIFSDMILADNIQALTSNLGLRDDQVIWLYNFFTDMPITPSTYSLAEFRQAHELQDVPMKTQTFVGNKQLVDFEMAEEWRIRVHVVDQKRQLIDYAEYFAGPRLMRREFFSASCYAVEYLDDKGQVYLRDFLNQDGRVAYHQYLNGENEVFEFPEQIYYSKTELYAEMIRRLNLQADDLVILDREDSPDLSSGQLWYQLHGPAKLGVVVHAEHYDAHHTDKQRILWNNFYEYQFVHAADTDFFIVATAAQQAMLTKQLKKYQHDEAKVVVIPVGSLTTLKQRQYQQRRRHTLITASRLAGEKHIDWLISAVIAARQTVGDLVLDIYGYGEQHDRLQRQIDTAQANGYIHLMGQHRLDDVYQNYAGYIAASTSEGFGLSLLEAVGGGLPMIGFDVPYGNQTFIDPDQNGFLLPYDEQQDESEKVAALTGAIEQLFADENRGAKFSQHSYEIAEHYLDDQILAKWRQLVKEETDA</sequence>
<comment type="subcellular location">
    <subcellularLocation>
        <location evidence="1">Cell membrane</location>
        <topology evidence="1">Peripheral membrane protein</topology>
    </subcellularLocation>
</comment>
<evidence type="ECO:0000256" key="10">
    <source>
        <dbReference type="ARBA" id="ARBA00052053"/>
    </source>
</evidence>
<dbReference type="Gene3D" id="3.40.50.2000">
    <property type="entry name" value="Glycogen Phosphorylase B"/>
    <property type="match status" value="2"/>
</dbReference>
<dbReference type="PATRIC" id="fig|1423771.3.peg.1183"/>
<evidence type="ECO:0000313" key="13">
    <source>
        <dbReference type="Proteomes" id="UP000050901"/>
    </source>
</evidence>
<keyword evidence="5" id="KW-0963">Cytoplasm</keyword>
<evidence type="ECO:0000313" key="12">
    <source>
        <dbReference type="EMBL" id="KRL23928.1"/>
    </source>
</evidence>
<keyword evidence="7 12" id="KW-0808">Transferase</keyword>
<organism evidence="12 13">
    <name type="scientific">Limosilactobacillus mucosae DSM 13345</name>
    <dbReference type="NCBI Taxonomy" id="1423771"/>
    <lineage>
        <taxon>Bacteria</taxon>
        <taxon>Bacillati</taxon>
        <taxon>Bacillota</taxon>
        <taxon>Bacilli</taxon>
        <taxon>Lactobacillales</taxon>
        <taxon>Lactobacillaceae</taxon>
        <taxon>Limosilactobacillus</taxon>
    </lineage>
</organism>